<comment type="caution">
    <text evidence="2">The sequence shown here is derived from an EMBL/GenBank/DDBJ whole genome shotgun (WGS) entry which is preliminary data.</text>
</comment>
<keyword evidence="1" id="KW-1133">Transmembrane helix</keyword>
<organism evidence="2 3">
    <name type="scientific">Candidatus Mycoplasma haematohominis</name>
    <dbReference type="NCBI Taxonomy" id="1494318"/>
    <lineage>
        <taxon>Bacteria</taxon>
        <taxon>Bacillati</taxon>
        <taxon>Mycoplasmatota</taxon>
        <taxon>Mollicutes</taxon>
        <taxon>Mycoplasmataceae</taxon>
        <taxon>Mycoplasma</taxon>
    </lineage>
</organism>
<feature type="transmembrane region" description="Helical" evidence="1">
    <location>
        <begin position="6"/>
        <end position="25"/>
    </location>
</feature>
<dbReference type="RefSeq" id="WP_216083236.1">
    <property type="nucleotide sequence ID" value="NZ_CACTIB010000020.1"/>
</dbReference>
<evidence type="ECO:0000313" key="3">
    <source>
        <dbReference type="Proteomes" id="UP000324831"/>
    </source>
</evidence>
<dbReference type="Proteomes" id="UP000324831">
    <property type="component" value="Unassembled WGS sequence"/>
</dbReference>
<evidence type="ECO:0000256" key="1">
    <source>
        <dbReference type="SAM" id="Phobius"/>
    </source>
</evidence>
<keyword evidence="1" id="KW-0472">Membrane</keyword>
<sequence length="262" mass="29564">MVPFFKVGFAVVVLAATSVGGYYLFNMETGEKKSAILLSERPSPDSVYTSDKFGGIYSIYMVDPNKAENEWWWNRVYENLKKDIADSTKNTKLSDKFQKGKIDKAYSSVEDGKALNHVCDAAFKSTPDSLKTPANYEENAWTYCSIVNAKYIFVTDKYTGKFGSKPEHKNKILSVENNDNDAFWTERNKQFFGEAEKAGWGAKASEGSEFAKLYKKKSENSRGNDDTIKKKCKDAYDTPTSGTPTVKDTDIEKFCYLIPKDI</sequence>
<protein>
    <submittedName>
        <fullName evidence="2">Uncharacterized protein</fullName>
    </submittedName>
</protein>
<gene>
    <name evidence="2" type="ORF">MHSWG343_07940</name>
</gene>
<evidence type="ECO:0000313" key="2">
    <source>
        <dbReference type="EMBL" id="GCE63787.1"/>
    </source>
</evidence>
<keyword evidence="1" id="KW-0812">Transmembrane</keyword>
<accession>A0A478FRI0</accession>
<name>A0A478FRI0_9MOLU</name>
<reference evidence="2 3" key="1">
    <citation type="submission" date="2019-01" db="EMBL/GenBank/DDBJ databases">
        <title>Draft genome sequences of Candidatus Mycoplasma haemohominis SWG34-3 identified from a patient with pyrexia, anemia and liver dysfunction.</title>
        <authorList>
            <person name="Sekizuka T."/>
            <person name="Hattori N."/>
            <person name="Katano H."/>
            <person name="Takuma T."/>
            <person name="Ito T."/>
            <person name="Arai N."/>
            <person name="Yanai R."/>
            <person name="Ishii S."/>
            <person name="Miura Y."/>
            <person name="Tokunaga T."/>
            <person name="Watanabe H."/>
            <person name="Nomura N."/>
            <person name="Eguchi J."/>
            <person name="Arai T."/>
            <person name="Hasegawa H."/>
            <person name="Nakamaki T."/>
            <person name="Wakita T."/>
            <person name="Niki Y."/>
            <person name="Kuroda M."/>
        </authorList>
    </citation>
    <scope>NUCLEOTIDE SEQUENCE [LARGE SCALE GENOMIC DNA]</scope>
    <source>
        <strain evidence="2">SWG34-3</strain>
    </source>
</reference>
<dbReference type="AlphaFoldDB" id="A0A478FRI0"/>
<dbReference type="EMBL" id="BIMN01000004">
    <property type="protein sequence ID" value="GCE63787.1"/>
    <property type="molecule type" value="Genomic_DNA"/>
</dbReference>
<proteinExistence type="predicted"/>